<dbReference type="SUPFAM" id="SSF56281">
    <property type="entry name" value="Metallo-hydrolase/oxidoreductase"/>
    <property type="match status" value="1"/>
</dbReference>
<dbReference type="STRING" id="407234.SAMN05421795_107127"/>
<dbReference type="Gene3D" id="3.60.15.10">
    <property type="entry name" value="Ribonuclease Z/Hydroxyacylglutathione hydrolase-like"/>
    <property type="match status" value="1"/>
</dbReference>
<name>A0A1N7MHF9_9RHOB</name>
<accession>A0A1N7MHF9</accession>
<feature type="compositionally biased region" description="Pro residues" evidence="1">
    <location>
        <begin position="340"/>
        <end position="352"/>
    </location>
</feature>
<gene>
    <name evidence="2" type="ORF">SAMN05421795_107127</name>
</gene>
<dbReference type="InterPro" id="IPR050698">
    <property type="entry name" value="MBL"/>
</dbReference>
<reference evidence="3" key="1">
    <citation type="submission" date="2017-01" db="EMBL/GenBank/DDBJ databases">
        <authorList>
            <person name="Varghese N."/>
            <person name="Submissions S."/>
        </authorList>
    </citation>
    <scope>NUCLEOTIDE SEQUENCE [LARGE SCALE GENOMIC DNA]</scope>
    <source>
        <strain evidence="3">DSM 18714</strain>
    </source>
</reference>
<dbReference type="NCBIfam" id="TIGR04122">
    <property type="entry name" value="Xnuc_lig_assoc"/>
    <property type="match status" value="1"/>
</dbReference>
<dbReference type="RefSeq" id="WP_076366865.1">
    <property type="nucleotide sequence ID" value="NZ_FTOM01000007.1"/>
</dbReference>
<evidence type="ECO:0000313" key="2">
    <source>
        <dbReference type="EMBL" id="SIS85480.1"/>
    </source>
</evidence>
<dbReference type="Proteomes" id="UP000186098">
    <property type="component" value="Unassembled WGS sequence"/>
</dbReference>
<dbReference type="Gene3D" id="3.40.50.10890">
    <property type="match status" value="1"/>
</dbReference>
<dbReference type="EMBL" id="FTOM01000007">
    <property type="protein sequence ID" value="SIS85480.1"/>
    <property type="molecule type" value="Genomic_DNA"/>
</dbReference>
<feature type="region of interest" description="Disordered" evidence="1">
    <location>
        <begin position="324"/>
        <end position="370"/>
    </location>
</feature>
<dbReference type="InterPro" id="IPR026360">
    <property type="entry name" value="Xnuc_lig_assoc"/>
</dbReference>
<dbReference type="OrthoDB" id="9803916at2"/>
<dbReference type="PANTHER" id="PTHR11203:SF49">
    <property type="entry name" value="BLL1145 PROTEIN"/>
    <property type="match status" value="1"/>
</dbReference>
<keyword evidence="3" id="KW-1185">Reference proteome</keyword>
<dbReference type="AlphaFoldDB" id="A0A1N7MHF9"/>
<dbReference type="PANTHER" id="PTHR11203">
    <property type="entry name" value="CLEAVAGE AND POLYADENYLATION SPECIFICITY FACTOR FAMILY MEMBER"/>
    <property type="match status" value="1"/>
</dbReference>
<organism evidence="2 3">
    <name type="scientific">Phaeovulum vinaykumarii</name>
    <dbReference type="NCBI Taxonomy" id="407234"/>
    <lineage>
        <taxon>Bacteria</taxon>
        <taxon>Pseudomonadati</taxon>
        <taxon>Pseudomonadota</taxon>
        <taxon>Alphaproteobacteria</taxon>
        <taxon>Rhodobacterales</taxon>
        <taxon>Paracoccaceae</taxon>
        <taxon>Phaeovulum</taxon>
    </lineage>
</organism>
<dbReference type="GO" id="GO:0004521">
    <property type="term" value="F:RNA endonuclease activity"/>
    <property type="evidence" value="ECO:0007669"/>
    <property type="project" value="TreeGrafter"/>
</dbReference>
<evidence type="ECO:0000313" key="3">
    <source>
        <dbReference type="Proteomes" id="UP000186098"/>
    </source>
</evidence>
<sequence length="370" mass="39179">MDALLTLRPEGLYCPAADLFIDPWRPVARALVTHAHADHARPGHGRYLATKLSLAVMRHRLGTIRGESLDYGSPVTINDVEISFHPAGHVPGSAQIRLARRGEVWVVSGDYKTTDDGLSAPFAPLRCHGFVSECTFGLPVFRWPDPEIVLDEIAAWWRGNAAAGKASLIGAYALGKAQRLLAGLAARGVAPIVVHGAVEATNAVLRDAGLALPETTPPPALAGPRRGAPAPETPLVLAPPAALDSAWARRFGPAEIGFASGWMALRGHRRRRGVGRGFVLSDHVDWPGLCETVAATGAERVLFTHGTTHACARFWQEKGVDAAPLETRFGTDPETGAAPDTPPSDTPTPDTPAPDTAEPPADTSAPEDAR</sequence>
<proteinExistence type="predicted"/>
<protein>
    <submittedName>
        <fullName evidence="2">Putative mRNA 3-end processing factor</fullName>
    </submittedName>
</protein>
<evidence type="ECO:0000256" key="1">
    <source>
        <dbReference type="SAM" id="MobiDB-lite"/>
    </source>
</evidence>
<dbReference type="InterPro" id="IPR036866">
    <property type="entry name" value="RibonucZ/Hydroxyglut_hydro"/>
</dbReference>
<feature type="compositionally biased region" description="Low complexity" evidence="1">
    <location>
        <begin position="353"/>
        <end position="370"/>
    </location>
</feature>